<dbReference type="STRING" id="1262450.S3CCQ5"/>
<keyword evidence="3" id="KW-0288">FMN</keyword>
<evidence type="ECO:0000256" key="2">
    <source>
        <dbReference type="ARBA" id="ARBA00022630"/>
    </source>
</evidence>
<evidence type="ECO:0000256" key="1">
    <source>
        <dbReference type="ARBA" id="ARBA00001917"/>
    </source>
</evidence>
<dbReference type="HOGENOM" id="CLU_012153_2_1_1"/>
<dbReference type="Proteomes" id="UP000016923">
    <property type="component" value="Unassembled WGS sequence"/>
</dbReference>
<evidence type="ECO:0000256" key="5">
    <source>
        <dbReference type="ARBA" id="ARBA00023002"/>
    </source>
</evidence>
<dbReference type="CDD" id="cd02932">
    <property type="entry name" value="OYE_YqiM_FMN"/>
    <property type="match status" value="1"/>
</dbReference>
<dbReference type="InterPro" id="IPR001155">
    <property type="entry name" value="OxRdtase_FMN_N"/>
</dbReference>
<dbReference type="EMBL" id="KE148162">
    <property type="protein sequence ID" value="EPE04108.1"/>
    <property type="molecule type" value="Genomic_DNA"/>
</dbReference>
<feature type="domain" description="NADH:flavin oxidoreductase/NADH oxidase N-terminal" evidence="6">
    <location>
        <begin position="47"/>
        <end position="388"/>
    </location>
</feature>
<name>S3CCQ5_OPHP1</name>
<dbReference type="AlphaFoldDB" id="S3CCQ5"/>
<dbReference type="VEuPathDB" id="FungiDB:F503_04623"/>
<keyword evidence="2" id="KW-0285">Flavoprotein</keyword>
<keyword evidence="5" id="KW-0560">Oxidoreductase</keyword>
<organism evidence="7 8">
    <name type="scientific">Ophiostoma piceae (strain UAMH 11346)</name>
    <name type="common">Sap stain fungus</name>
    <dbReference type="NCBI Taxonomy" id="1262450"/>
    <lineage>
        <taxon>Eukaryota</taxon>
        <taxon>Fungi</taxon>
        <taxon>Dikarya</taxon>
        <taxon>Ascomycota</taxon>
        <taxon>Pezizomycotina</taxon>
        <taxon>Sordariomycetes</taxon>
        <taxon>Sordariomycetidae</taxon>
        <taxon>Ophiostomatales</taxon>
        <taxon>Ophiostomataceae</taxon>
        <taxon>Ophiostoma</taxon>
    </lineage>
</organism>
<keyword evidence="4" id="KW-0521">NADP</keyword>
<protein>
    <submittedName>
        <fullName evidence="7">Nadh-dependent flavin oxidoreductase</fullName>
    </submittedName>
</protein>
<gene>
    <name evidence="7" type="ORF">F503_04623</name>
</gene>
<dbReference type="PANTHER" id="PTHR43303:SF4">
    <property type="entry name" value="NADPH DEHYDROGENASE C23G7.10C-RELATED"/>
    <property type="match status" value="1"/>
</dbReference>
<dbReference type="SUPFAM" id="SSF51395">
    <property type="entry name" value="FMN-linked oxidoreductases"/>
    <property type="match status" value="1"/>
</dbReference>
<evidence type="ECO:0000313" key="8">
    <source>
        <dbReference type="Proteomes" id="UP000016923"/>
    </source>
</evidence>
<dbReference type="PANTHER" id="PTHR43303">
    <property type="entry name" value="NADPH DEHYDROGENASE C23G7.10C-RELATED"/>
    <property type="match status" value="1"/>
</dbReference>
<dbReference type="Pfam" id="PF00724">
    <property type="entry name" value="Oxidored_FMN"/>
    <property type="match status" value="1"/>
</dbReference>
<dbReference type="OMA" id="SDFHVAH"/>
<sequence length="451" mass="49079">MATKYCDFRSEPAVGLPYFVPKPRVAAGTAILPPGHEVTAESVHPAFRPISLRNVTVQNRVWVAPMCMYSSKDGFFSDFHVVHYGQWAMRGAGMITVEQTAVTETGRNTPQDAGLWSDEHIAPLKRIVDIVHSQCQKVAIQLQHAGRKAGVSAPWLGLKLVPEEHGGWPDQVYGPTPGGGAWNDNYASPVTLTEKNIFDIIQAFGDAARRAVVAGVDAIAVHGAHGYLLHSFASAASNERTGDQWGGSFENRTRLGLEVVRAIRRNIPDGMPIFYKISAVDWLPESLHGWTLEDTLKFVPLLVDAGVDLVDISSGGVDRRQKVALGPQYQVPFAAAVKRLDILGLTVATVGWVRDAATVSDILTSGNADVVHVAREFLRNPNFVQTVALATATETAWVDQYHRAPTSPYTPATSLVVFQPLSHNAQRGPNNVHNLKHLQAPDSTWIGSRMA</sequence>
<evidence type="ECO:0000256" key="4">
    <source>
        <dbReference type="ARBA" id="ARBA00022857"/>
    </source>
</evidence>
<dbReference type="GO" id="GO:0003959">
    <property type="term" value="F:NADPH dehydrogenase activity"/>
    <property type="evidence" value="ECO:0007669"/>
    <property type="project" value="InterPro"/>
</dbReference>
<dbReference type="InterPro" id="IPR044152">
    <property type="entry name" value="YqjM-like"/>
</dbReference>
<keyword evidence="8" id="KW-1185">Reference proteome</keyword>
<dbReference type="eggNOG" id="KOG0134">
    <property type="taxonomic scope" value="Eukaryota"/>
</dbReference>
<evidence type="ECO:0000313" key="7">
    <source>
        <dbReference type="EMBL" id="EPE04108.1"/>
    </source>
</evidence>
<evidence type="ECO:0000256" key="3">
    <source>
        <dbReference type="ARBA" id="ARBA00022643"/>
    </source>
</evidence>
<proteinExistence type="predicted"/>
<dbReference type="GO" id="GO:0050661">
    <property type="term" value="F:NADP binding"/>
    <property type="evidence" value="ECO:0007669"/>
    <property type="project" value="InterPro"/>
</dbReference>
<accession>S3CCQ5</accession>
<reference evidence="7 8" key="1">
    <citation type="journal article" date="2013" name="BMC Genomics">
        <title>The genome and transcriptome of the pine saprophyte Ophiostoma piceae, and a comparison with the bark beetle-associated pine pathogen Grosmannia clavigera.</title>
        <authorList>
            <person name="Haridas S."/>
            <person name="Wang Y."/>
            <person name="Lim L."/>
            <person name="Massoumi Alamouti S."/>
            <person name="Jackman S."/>
            <person name="Docking R."/>
            <person name="Robertson G."/>
            <person name="Birol I."/>
            <person name="Bohlmann J."/>
            <person name="Breuil C."/>
        </authorList>
    </citation>
    <scope>NUCLEOTIDE SEQUENCE [LARGE SCALE GENOMIC DNA]</scope>
    <source>
        <strain evidence="7 8">UAMH 11346</strain>
    </source>
</reference>
<dbReference type="OrthoDB" id="72788at2759"/>
<dbReference type="Gene3D" id="3.20.20.70">
    <property type="entry name" value="Aldolase class I"/>
    <property type="match status" value="1"/>
</dbReference>
<comment type="cofactor">
    <cofactor evidence="1">
        <name>FMN</name>
        <dbReference type="ChEBI" id="CHEBI:58210"/>
    </cofactor>
</comment>
<dbReference type="GO" id="GO:0010181">
    <property type="term" value="F:FMN binding"/>
    <property type="evidence" value="ECO:0007669"/>
    <property type="project" value="InterPro"/>
</dbReference>
<dbReference type="InterPro" id="IPR013785">
    <property type="entry name" value="Aldolase_TIM"/>
</dbReference>
<evidence type="ECO:0000259" key="6">
    <source>
        <dbReference type="Pfam" id="PF00724"/>
    </source>
</evidence>